<gene>
    <name evidence="2" type="ORF">DB30_04910</name>
</gene>
<accession>A0A0C1ZXT3</accession>
<dbReference type="InterPro" id="IPR013149">
    <property type="entry name" value="ADH-like_C"/>
</dbReference>
<dbReference type="Gene3D" id="3.40.50.720">
    <property type="entry name" value="NAD(P)-binding Rossmann-like Domain"/>
    <property type="match status" value="1"/>
</dbReference>
<name>A0A0C1ZXT3_9BACT</name>
<dbReference type="InterPro" id="IPR011032">
    <property type="entry name" value="GroES-like_sf"/>
</dbReference>
<proteinExistence type="predicted"/>
<reference evidence="2 3" key="1">
    <citation type="submission" date="2014-12" db="EMBL/GenBank/DDBJ databases">
        <title>Genome assembly of Enhygromyxa salina DSM 15201.</title>
        <authorList>
            <person name="Sharma G."/>
            <person name="Subramanian S."/>
        </authorList>
    </citation>
    <scope>NUCLEOTIDE SEQUENCE [LARGE SCALE GENOMIC DNA]</scope>
    <source>
        <strain evidence="2 3">DSM 15201</strain>
    </source>
</reference>
<feature type="domain" description="Enoyl reductase (ER)" evidence="1">
    <location>
        <begin position="21"/>
        <end position="366"/>
    </location>
</feature>
<dbReference type="RefSeq" id="WP_146659339.1">
    <property type="nucleotide sequence ID" value="NZ_JMCC02000043.1"/>
</dbReference>
<dbReference type="EMBL" id="JMCC02000043">
    <property type="protein sequence ID" value="KIG16038.1"/>
    <property type="molecule type" value="Genomic_DNA"/>
</dbReference>
<dbReference type="PANTHER" id="PTHR43677:SF4">
    <property type="entry name" value="QUINONE OXIDOREDUCTASE-LIKE PROTEIN 2"/>
    <property type="match status" value="1"/>
</dbReference>
<dbReference type="InterPro" id="IPR036291">
    <property type="entry name" value="NAD(P)-bd_dom_sf"/>
</dbReference>
<evidence type="ECO:0000313" key="3">
    <source>
        <dbReference type="Proteomes" id="UP000031599"/>
    </source>
</evidence>
<dbReference type="InterPro" id="IPR051397">
    <property type="entry name" value="Zn-ADH-like_protein"/>
</dbReference>
<dbReference type="Proteomes" id="UP000031599">
    <property type="component" value="Unassembled WGS sequence"/>
</dbReference>
<dbReference type="Gene3D" id="3.90.180.10">
    <property type="entry name" value="Medium-chain alcohol dehydrogenases, catalytic domain"/>
    <property type="match status" value="1"/>
</dbReference>
<dbReference type="SMART" id="SM00829">
    <property type="entry name" value="PKS_ER"/>
    <property type="match status" value="1"/>
</dbReference>
<dbReference type="Pfam" id="PF08240">
    <property type="entry name" value="ADH_N"/>
    <property type="match status" value="1"/>
</dbReference>
<organism evidence="2 3">
    <name type="scientific">Enhygromyxa salina</name>
    <dbReference type="NCBI Taxonomy" id="215803"/>
    <lineage>
        <taxon>Bacteria</taxon>
        <taxon>Pseudomonadati</taxon>
        <taxon>Myxococcota</taxon>
        <taxon>Polyangia</taxon>
        <taxon>Nannocystales</taxon>
        <taxon>Nannocystaceae</taxon>
        <taxon>Enhygromyxa</taxon>
    </lineage>
</organism>
<dbReference type="SUPFAM" id="SSF51735">
    <property type="entry name" value="NAD(P)-binding Rossmann-fold domains"/>
    <property type="match status" value="1"/>
</dbReference>
<dbReference type="CDD" id="cd08241">
    <property type="entry name" value="QOR1"/>
    <property type="match status" value="1"/>
</dbReference>
<dbReference type="InterPro" id="IPR013154">
    <property type="entry name" value="ADH-like_N"/>
</dbReference>
<dbReference type="AlphaFoldDB" id="A0A0C1ZXT3"/>
<evidence type="ECO:0000313" key="2">
    <source>
        <dbReference type="EMBL" id="KIG16038.1"/>
    </source>
</evidence>
<sequence>MSLQSGQRVVVREYGETPLDALAQHVDVVAQAAPEPSELGPLDVLVRVKSAAVGWVDLLMTSGQYQHMPAPPYCPGLEYAGEVAWVGAQVQRFAVGDAVLADGLKTGPRSLGEHRGWGGFATWAVAPADALLPLPAGLNFDQGCNLLGNYETAYHCLIHRGRLAAGEFVLINGATGSTGLAAVDLAKRVGATVIATGRSQAKLDQVAARGADHVIAIAAEDGSVRGFRDEVKAITGGRGVDVVYDPVGGKVSLESLRCVDFGARFLIVGWASTPFVARGKGQRGAPNANVLPTNLVMMKGLDVLGCPAVISAHRDPSLRETRLRELLAWVEAGEIMPHVDARYPLTQVIEAMRAKWESRFVGGVVVNP</sequence>
<dbReference type="SUPFAM" id="SSF50129">
    <property type="entry name" value="GroES-like"/>
    <property type="match status" value="1"/>
</dbReference>
<dbReference type="GO" id="GO:0016491">
    <property type="term" value="F:oxidoreductase activity"/>
    <property type="evidence" value="ECO:0007669"/>
    <property type="project" value="InterPro"/>
</dbReference>
<protein>
    <submittedName>
        <fullName evidence="2">Quinone oxidoreductase</fullName>
    </submittedName>
</protein>
<comment type="caution">
    <text evidence="2">The sequence shown here is derived from an EMBL/GenBank/DDBJ whole genome shotgun (WGS) entry which is preliminary data.</text>
</comment>
<dbReference type="Pfam" id="PF00107">
    <property type="entry name" value="ADH_zinc_N"/>
    <property type="match status" value="1"/>
</dbReference>
<dbReference type="PANTHER" id="PTHR43677">
    <property type="entry name" value="SHORT-CHAIN DEHYDROGENASE/REDUCTASE"/>
    <property type="match status" value="1"/>
</dbReference>
<dbReference type="InterPro" id="IPR020843">
    <property type="entry name" value="ER"/>
</dbReference>
<evidence type="ECO:0000259" key="1">
    <source>
        <dbReference type="SMART" id="SM00829"/>
    </source>
</evidence>